<gene>
    <name evidence="1" type="ordered locus">Fraau_0582</name>
</gene>
<dbReference type="STRING" id="767434.Fraau_0582"/>
<dbReference type="InterPro" id="IPR027471">
    <property type="entry name" value="YbeD-like_sf"/>
</dbReference>
<dbReference type="AlphaFoldDB" id="H8L5A7"/>
<dbReference type="RefSeq" id="WP_014402070.1">
    <property type="nucleotide sequence ID" value="NC_017033.1"/>
</dbReference>
<evidence type="ECO:0000313" key="1">
    <source>
        <dbReference type="EMBL" id="AFC85064.1"/>
    </source>
</evidence>
<proteinExistence type="predicted"/>
<name>H8L5A7_FRAAD</name>
<dbReference type="OrthoDB" id="9793424at2"/>
<dbReference type="KEGG" id="fau:Fraau_0582"/>
<sequence>MSTTPTTNETPEERGFSFPGVFEITAMGDASADLKARVPQLLADVGLKVLHETVSHRPSREGNFVSVTVSFHADNREQYEAAHHALRADPAVRFTL</sequence>
<keyword evidence="2" id="KW-1185">Reference proteome</keyword>
<reference evidence="1" key="1">
    <citation type="submission" date="2012-02" db="EMBL/GenBank/DDBJ databases">
        <title>The complete genome of Frateuria aurantia DSM 6220.</title>
        <authorList>
            <consortium name="US DOE Joint Genome Institute (JGI-PGF)"/>
            <person name="Lucas S."/>
            <person name="Copeland A."/>
            <person name="Lapidus A."/>
            <person name="Glavina del Rio T."/>
            <person name="Dalin E."/>
            <person name="Tice H."/>
            <person name="Bruce D."/>
            <person name="Goodwin L."/>
            <person name="Pitluck S."/>
            <person name="Peters L."/>
            <person name="Ovchinnikova G."/>
            <person name="Teshima H."/>
            <person name="Kyrpides N."/>
            <person name="Mavromatis K."/>
            <person name="Ivanova N."/>
            <person name="Brettin T."/>
            <person name="Detter J.C."/>
            <person name="Han C."/>
            <person name="Larimer F."/>
            <person name="Land M."/>
            <person name="Hauser L."/>
            <person name="Markowitz V."/>
            <person name="Cheng J.-F."/>
            <person name="Hugenholtz P."/>
            <person name="Woyke T."/>
            <person name="Wu D."/>
            <person name="Brambilla E."/>
            <person name="Klenk H.-P."/>
            <person name="Eisen J.A."/>
        </authorList>
    </citation>
    <scope>NUCLEOTIDE SEQUENCE</scope>
    <source>
        <strain evidence="1">DSM 6220</strain>
    </source>
</reference>
<protein>
    <submittedName>
        <fullName evidence="1">Uncharacterized protein</fullName>
    </submittedName>
</protein>
<dbReference type="EMBL" id="CP003350">
    <property type="protein sequence ID" value="AFC85064.1"/>
    <property type="molecule type" value="Genomic_DNA"/>
</dbReference>
<dbReference type="InterPro" id="IPR007454">
    <property type="entry name" value="UPF0250_YbeD-like"/>
</dbReference>
<dbReference type="Pfam" id="PF04359">
    <property type="entry name" value="DUF493"/>
    <property type="match status" value="1"/>
</dbReference>
<dbReference type="Proteomes" id="UP000005234">
    <property type="component" value="Chromosome"/>
</dbReference>
<accession>H8L5A7</accession>
<organism evidence="1 2">
    <name type="scientific">Frateuria aurantia (strain ATCC 33424 / DSM 6220 / KCTC 2777 / LMG 1558 / NBRC 3245 / NCIMB 13370)</name>
    <name type="common">Acetobacter aurantius</name>
    <dbReference type="NCBI Taxonomy" id="767434"/>
    <lineage>
        <taxon>Bacteria</taxon>
        <taxon>Pseudomonadati</taxon>
        <taxon>Pseudomonadota</taxon>
        <taxon>Gammaproteobacteria</taxon>
        <taxon>Lysobacterales</taxon>
        <taxon>Rhodanobacteraceae</taxon>
        <taxon>Frateuria</taxon>
    </lineage>
</organism>
<dbReference type="eggNOG" id="COG2921">
    <property type="taxonomic scope" value="Bacteria"/>
</dbReference>
<dbReference type="SUPFAM" id="SSF117991">
    <property type="entry name" value="YbeD/HP0495-like"/>
    <property type="match status" value="1"/>
</dbReference>
<dbReference type="HOGENOM" id="CLU_161438_1_1_6"/>
<dbReference type="Gene3D" id="3.30.70.260">
    <property type="match status" value="1"/>
</dbReference>
<evidence type="ECO:0000313" key="2">
    <source>
        <dbReference type="Proteomes" id="UP000005234"/>
    </source>
</evidence>